<accession>A0AA42CWQ9</accession>
<proteinExistence type="predicted"/>
<evidence type="ECO:0000313" key="3">
    <source>
        <dbReference type="Proteomes" id="UP001165678"/>
    </source>
</evidence>
<gene>
    <name evidence="2" type="ORF">OQ287_01720</name>
</gene>
<comment type="caution">
    <text evidence="2">The sequence shown here is derived from an EMBL/GenBank/DDBJ whole genome shotgun (WGS) entry which is preliminary data.</text>
</comment>
<sequence>MSRIFLSFTIYEALLIVPFLMLTMWLLLWLFRGPLDMTMSNAEHDEELDTFQPRPWIRLPRFRREKDDNKNMGL</sequence>
<reference evidence="2" key="1">
    <citation type="submission" date="2022-11" db="EMBL/GenBank/DDBJ databases">
        <title>Larsenimonas rhizosphaerae sp. nov., isolated from a tidal mudflat.</title>
        <authorList>
            <person name="Lee S.D."/>
            <person name="Kim I.S."/>
        </authorList>
    </citation>
    <scope>NUCLEOTIDE SEQUENCE</scope>
    <source>
        <strain evidence="2">GH2-1</strain>
    </source>
</reference>
<keyword evidence="1" id="KW-0472">Membrane</keyword>
<dbReference type="RefSeq" id="WP_250936248.1">
    <property type="nucleotide sequence ID" value="NZ_JAMLJK010000001.1"/>
</dbReference>
<keyword evidence="1" id="KW-0812">Transmembrane</keyword>
<dbReference type="AlphaFoldDB" id="A0AA42CWQ9"/>
<dbReference type="Proteomes" id="UP001165678">
    <property type="component" value="Unassembled WGS sequence"/>
</dbReference>
<keyword evidence="1" id="KW-1133">Transmembrane helix</keyword>
<dbReference type="EMBL" id="JAPIVE010000001">
    <property type="protein sequence ID" value="MCX2522950.1"/>
    <property type="molecule type" value="Genomic_DNA"/>
</dbReference>
<organism evidence="2 3">
    <name type="scientific">Larsenimonas rhizosphaerae</name>
    <dbReference type="NCBI Taxonomy" id="2944682"/>
    <lineage>
        <taxon>Bacteria</taxon>
        <taxon>Pseudomonadati</taxon>
        <taxon>Pseudomonadota</taxon>
        <taxon>Gammaproteobacteria</taxon>
        <taxon>Oceanospirillales</taxon>
        <taxon>Halomonadaceae</taxon>
        <taxon>Larsenimonas</taxon>
    </lineage>
</organism>
<protein>
    <submittedName>
        <fullName evidence="2">Uncharacterized protein</fullName>
    </submittedName>
</protein>
<evidence type="ECO:0000256" key="1">
    <source>
        <dbReference type="SAM" id="Phobius"/>
    </source>
</evidence>
<name>A0AA42CWQ9_9GAMM</name>
<feature type="transmembrane region" description="Helical" evidence="1">
    <location>
        <begin position="6"/>
        <end position="31"/>
    </location>
</feature>
<keyword evidence="3" id="KW-1185">Reference proteome</keyword>
<evidence type="ECO:0000313" key="2">
    <source>
        <dbReference type="EMBL" id="MCX2522950.1"/>
    </source>
</evidence>